<evidence type="ECO:0000313" key="3">
    <source>
        <dbReference type="Proteomes" id="UP000015106"/>
    </source>
</evidence>
<dbReference type="EnsemblPlants" id="TuG1812G0600004077.01.T01">
    <property type="protein sequence ID" value="TuG1812G0600004077.01.T01.cds357394"/>
    <property type="gene ID" value="TuG1812G0600004077.01"/>
</dbReference>
<feature type="compositionally biased region" description="Gly residues" evidence="1">
    <location>
        <begin position="58"/>
        <end position="70"/>
    </location>
</feature>
<dbReference type="Gramene" id="TuG1812G0600004077.01.T01">
    <property type="protein sequence ID" value="TuG1812G0600004077.01.T01.cds357394"/>
    <property type="gene ID" value="TuG1812G0600004077.01"/>
</dbReference>
<name>A0A8R7UXB4_TRIUA</name>
<protein>
    <submittedName>
        <fullName evidence="2">Uncharacterized protein</fullName>
    </submittedName>
</protein>
<dbReference type="Proteomes" id="UP000015106">
    <property type="component" value="Chromosome 6"/>
</dbReference>
<evidence type="ECO:0000256" key="1">
    <source>
        <dbReference type="SAM" id="MobiDB-lite"/>
    </source>
</evidence>
<keyword evidence="3" id="KW-1185">Reference proteome</keyword>
<feature type="compositionally biased region" description="Low complexity" evidence="1">
    <location>
        <begin position="133"/>
        <end position="145"/>
    </location>
</feature>
<proteinExistence type="predicted"/>
<dbReference type="AlphaFoldDB" id="A0A8R7UXB4"/>
<feature type="compositionally biased region" description="Polar residues" evidence="1">
    <location>
        <begin position="114"/>
        <end position="132"/>
    </location>
</feature>
<evidence type="ECO:0000313" key="2">
    <source>
        <dbReference type="EnsemblPlants" id="TuG1812G0600004077.01.T01.cds357394"/>
    </source>
</evidence>
<feature type="region of interest" description="Disordered" evidence="1">
    <location>
        <begin position="58"/>
        <end position="145"/>
    </location>
</feature>
<sequence>MGAAGGGDWTGTASCFIMTCGCCICWFCICGGRACGSGGGLADLRSRYHSRCGSCCGGLGGEAGRGGGATGKRKTRSLGVEPPREEPPDPGAAGARKRWRRSYSMTRCSRSSSLVTETSASRSSPGSWYLTQRSPRAAARPARRA</sequence>
<organism evidence="2 3">
    <name type="scientific">Triticum urartu</name>
    <name type="common">Red wild einkorn</name>
    <name type="synonym">Crithodium urartu</name>
    <dbReference type="NCBI Taxonomy" id="4572"/>
    <lineage>
        <taxon>Eukaryota</taxon>
        <taxon>Viridiplantae</taxon>
        <taxon>Streptophyta</taxon>
        <taxon>Embryophyta</taxon>
        <taxon>Tracheophyta</taxon>
        <taxon>Spermatophyta</taxon>
        <taxon>Magnoliopsida</taxon>
        <taxon>Liliopsida</taxon>
        <taxon>Poales</taxon>
        <taxon>Poaceae</taxon>
        <taxon>BOP clade</taxon>
        <taxon>Pooideae</taxon>
        <taxon>Triticodae</taxon>
        <taxon>Triticeae</taxon>
        <taxon>Triticinae</taxon>
        <taxon>Triticum</taxon>
    </lineage>
</organism>
<gene>
    <name evidence="2" type="primary">LOC125515332</name>
</gene>
<reference evidence="2" key="2">
    <citation type="submission" date="2018-03" db="EMBL/GenBank/DDBJ databases">
        <title>The Triticum urartu genome reveals the dynamic nature of wheat genome evolution.</title>
        <authorList>
            <person name="Ling H."/>
            <person name="Ma B."/>
            <person name="Shi X."/>
            <person name="Liu H."/>
            <person name="Dong L."/>
            <person name="Sun H."/>
            <person name="Cao Y."/>
            <person name="Gao Q."/>
            <person name="Zheng S."/>
            <person name="Li Y."/>
            <person name="Yu Y."/>
            <person name="Du H."/>
            <person name="Qi M."/>
            <person name="Li Y."/>
            <person name="Yu H."/>
            <person name="Cui Y."/>
            <person name="Wang N."/>
            <person name="Chen C."/>
            <person name="Wu H."/>
            <person name="Zhao Y."/>
            <person name="Zhang J."/>
            <person name="Li Y."/>
            <person name="Zhou W."/>
            <person name="Zhang B."/>
            <person name="Hu W."/>
            <person name="Eijk M."/>
            <person name="Tang J."/>
            <person name="Witsenboer H."/>
            <person name="Zhao S."/>
            <person name="Li Z."/>
            <person name="Zhang A."/>
            <person name="Wang D."/>
            <person name="Liang C."/>
        </authorList>
    </citation>
    <scope>NUCLEOTIDE SEQUENCE [LARGE SCALE GENOMIC DNA]</scope>
    <source>
        <strain evidence="2">cv. G1812</strain>
    </source>
</reference>
<feature type="compositionally biased region" description="Low complexity" evidence="1">
    <location>
        <begin position="102"/>
        <end position="113"/>
    </location>
</feature>
<accession>A0A8R7UXB4</accession>
<reference evidence="3" key="1">
    <citation type="journal article" date="2013" name="Nature">
        <title>Draft genome of the wheat A-genome progenitor Triticum urartu.</title>
        <authorList>
            <person name="Ling H.Q."/>
            <person name="Zhao S."/>
            <person name="Liu D."/>
            <person name="Wang J."/>
            <person name="Sun H."/>
            <person name="Zhang C."/>
            <person name="Fan H."/>
            <person name="Li D."/>
            <person name="Dong L."/>
            <person name="Tao Y."/>
            <person name="Gao C."/>
            <person name="Wu H."/>
            <person name="Li Y."/>
            <person name="Cui Y."/>
            <person name="Guo X."/>
            <person name="Zheng S."/>
            <person name="Wang B."/>
            <person name="Yu K."/>
            <person name="Liang Q."/>
            <person name="Yang W."/>
            <person name="Lou X."/>
            <person name="Chen J."/>
            <person name="Feng M."/>
            <person name="Jian J."/>
            <person name="Zhang X."/>
            <person name="Luo G."/>
            <person name="Jiang Y."/>
            <person name="Liu J."/>
            <person name="Wang Z."/>
            <person name="Sha Y."/>
            <person name="Zhang B."/>
            <person name="Wu H."/>
            <person name="Tang D."/>
            <person name="Shen Q."/>
            <person name="Xue P."/>
            <person name="Zou S."/>
            <person name="Wang X."/>
            <person name="Liu X."/>
            <person name="Wang F."/>
            <person name="Yang Y."/>
            <person name="An X."/>
            <person name="Dong Z."/>
            <person name="Zhang K."/>
            <person name="Zhang X."/>
            <person name="Luo M.C."/>
            <person name="Dvorak J."/>
            <person name="Tong Y."/>
            <person name="Wang J."/>
            <person name="Yang H."/>
            <person name="Li Z."/>
            <person name="Wang D."/>
            <person name="Zhang A."/>
            <person name="Wang J."/>
        </authorList>
    </citation>
    <scope>NUCLEOTIDE SEQUENCE</scope>
    <source>
        <strain evidence="3">cv. G1812</strain>
    </source>
</reference>
<reference evidence="2" key="3">
    <citation type="submission" date="2022-06" db="UniProtKB">
        <authorList>
            <consortium name="EnsemblPlants"/>
        </authorList>
    </citation>
    <scope>IDENTIFICATION</scope>
</reference>